<dbReference type="InParanoid" id="A0A165IWE7"/>
<reference evidence="2 3" key="1">
    <citation type="journal article" date="2016" name="Fungal Biol.">
        <title>The genome of Xylona heveae provides a window into fungal endophytism.</title>
        <authorList>
            <person name="Gazis R."/>
            <person name="Kuo A."/>
            <person name="Riley R."/>
            <person name="LaButti K."/>
            <person name="Lipzen A."/>
            <person name="Lin J."/>
            <person name="Amirebrahimi M."/>
            <person name="Hesse C.N."/>
            <person name="Spatafora J.W."/>
            <person name="Henrissat B."/>
            <person name="Hainaut M."/>
            <person name="Grigoriev I.V."/>
            <person name="Hibbett D.S."/>
        </authorList>
    </citation>
    <scope>NUCLEOTIDE SEQUENCE [LARGE SCALE GENOMIC DNA]</scope>
    <source>
        <strain evidence="2 3">TC161</strain>
    </source>
</reference>
<dbReference type="AlphaFoldDB" id="A0A165IWE7"/>
<feature type="compositionally biased region" description="Polar residues" evidence="1">
    <location>
        <begin position="431"/>
        <end position="443"/>
    </location>
</feature>
<sequence length="456" mass="50003">MSSSFRIQQAPEPTTLNNSLFWKKSEMSFHQNHQTHSNLFQVPQTPSASSSQCYSMPLGSDNRPSISLLQDRERFADFKSFRGSPTSSPESSMTSSSDVISPPPLVNLKYDLAGGLETPSGKYGLMTEEDAESNQYDISFRRGRGNAGLFADPYKASMGEYFPPLPSALAQEGNGRKRTHSEIEDSSGGSWGSFVFNIVGGVAGRLWDLCARTNPFRGFHSGVASGHSITRPRQGSMSMGGSWYYVHDTDMQDAGSSSPQPLPQTKSLQYEPHRNHQQSNTTERPSKRQQTRKATENNLSASWVMVSSSNKEPSSSYASIATPSRKPALQTVDSRARRPSLAKLSSNSSCRPLFPARRPSFVSQASAPASMSASSASVASPRSYDISHTAGPARSTRSTSGTSASKHANKHFLPETQRYAAKRRKQERELNTSFRNMNRQLRSMITEGKEALASFP</sequence>
<dbReference type="OrthoDB" id="5138418at2759"/>
<dbReference type="GeneID" id="28897030"/>
<accession>A0A165IWE7</accession>
<feature type="compositionally biased region" description="Polar residues" evidence="1">
    <location>
        <begin position="254"/>
        <end position="268"/>
    </location>
</feature>
<feature type="region of interest" description="Disordered" evidence="1">
    <location>
        <begin position="79"/>
        <end position="100"/>
    </location>
</feature>
<dbReference type="EMBL" id="KV407455">
    <property type="protein sequence ID" value="KZF25473.1"/>
    <property type="molecule type" value="Genomic_DNA"/>
</dbReference>
<organism evidence="2 3">
    <name type="scientific">Xylona heveae (strain CBS 132557 / TC161)</name>
    <dbReference type="NCBI Taxonomy" id="1328760"/>
    <lineage>
        <taxon>Eukaryota</taxon>
        <taxon>Fungi</taxon>
        <taxon>Dikarya</taxon>
        <taxon>Ascomycota</taxon>
        <taxon>Pezizomycotina</taxon>
        <taxon>Xylonomycetes</taxon>
        <taxon>Xylonales</taxon>
        <taxon>Xylonaceae</taxon>
        <taxon>Xylona</taxon>
    </lineage>
</organism>
<evidence type="ECO:0000256" key="1">
    <source>
        <dbReference type="SAM" id="MobiDB-lite"/>
    </source>
</evidence>
<evidence type="ECO:0000313" key="3">
    <source>
        <dbReference type="Proteomes" id="UP000076632"/>
    </source>
</evidence>
<dbReference type="Proteomes" id="UP000076632">
    <property type="component" value="Unassembled WGS sequence"/>
</dbReference>
<dbReference type="STRING" id="1328760.A0A165IWE7"/>
<name>A0A165IWE7_XYLHT</name>
<feature type="region of interest" description="Disordered" evidence="1">
    <location>
        <begin position="249"/>
        <end position="456"/>
    </location>
</feature>
<feature type="compositionally biased region" description="Low complexity" evidence="1">
    <location>
        <begin position="84"/>
        <end position="97"/>
    </location>
</feature>
<gene>
    <name evidence="2" type="ORF">L228DRAFT_244318</name>
</gene>
<dbReference type="RefSeq" id="XP_018191028.1">
    <property type="nucleotide sequence ID" value="XM_018331893.1"/>
</dbReference>
<keyword evidence="3" id="KW-1185">Reference proteome</keyword>
<feature type="compositionally biased region" description="Polar residues" evidence="1">
    <location>
        <begin position="296"/>
        <end position="322"/>
    </location>
</feature>
<feature type="compositionally biased region" description="Low complexity" evidence="1">
    <location>
        <begin position="363"/>
        <end position="383"/>
    </location>
</feature>
<protein>
    <submittedName>
        <fullName evidence="2">Uncharacterized protein</fullName>
    </submittedName>
</protein>
<proteinExistence type="predicted"/>
<dbReference type="OMA" id="GAFKGFY"/>
<evidence type="ECO:0000313" key="2">
    <source>
        <dbReference type="EMBL" id="KZF25473.1"/>
    </source>
</evidence>
<feature type="compositionally biased region" description="Low complexity" evidence="1">
    <location>
        <begin position="393"/>
        <end position="405"/>
    </location>
</feature>
<feature type="region of interest" description="Disordered" evidence="1">
    <location>
        <begin position="41"/>
        <end position="65"/>
    </location>
</feature>
<feature type="compositionally biased region" description="Polar residues" evidence="1">
    <location>
        <begin position="41"/>
        <end position="54"/>
    </location>
</feature>